<evidence type="ECO:0000256" key="2">
    <source>
        <dbReference type="ARBA" id="ARBA00022980"/>
    </source>
</evidence>
<keyword evidence="9" id="KW-1185">Reference proteome</keyword>
<evidence type="ECO:0000256" key="3">
    <source>
        <dbReference type="ARBA" id="ARBA00023274"/>
    </source>
</evidence>
<dbReference type="EMBL" id="ML121537">
    <property type="protein sequence ID" value="RPB25676.1"/>
    <property type="molecule type" value="Genomic_DNA"/>
</dbReference>
<keyword evidence="3" id="KW-0687">Ribonucleoprotein</keyword>
<comment type="similarity">
    <text evidence="1">Belongs to the universal ribosomal protein uS10 family.</text>
</comment>
<reference evidence="8 9" key="1">
    <citation type="journal article" date="2018" name="Nat. Ecol. Evol.">
        <title>Pezizomycetes genomes reveal the molecular basis of ectomycorrhizal truffle lifestyle.</title>
        <authorList>
            <person name="Murat C."/>
            <person name="Payen T."/>
            <person name="Noel B."/>
            <person name="Kuo A."/>
            <person name="Morin E."/>
            <person name="Chen J."/>
            <person name="Kohler A."/>
            <person name="Krizsan K."/>
            <person name="Balestrini R."/>
            <person name="Da Silva C."/>
            <person name="Montanini B."/>
            <person name="Hainaut M."/>
            <person name="Levati E."/>
            <person name="Barry K.W."/>
            <person name="Belfiori B."/>
            <person name="Cichocki N."/>
            <person name="Clum A."/>
            <person name="Dockter R.B."/>
            <person name="Fauchery L."/>
            <person name="Guy J."/>
            <person name="Iotti M."/>
            <person name="Le Tacon F."/>
            <person name="Lindquist E.A."/>
            <person name="Lipzen A."/>
            <person name="Malagnac F."/>
            <person name="Mello A."/>
            <person name="Molinier V."/>
            <person name="Miyauchi S."/>
            <person name="Poulain J."/>
            <person name="Riccioni C."/>
            <person name="Rubini A."/>
            <person name="Sitrit Y."/>
            <person name="Splivallo R."/>
            <person name="Traeger S."/>
            <person name="Wang M."/>
            <person name="Zifcakova L."/>
            <person name="Wipf D."/>
            <person name="Zambonelli A."/>
            <person name="Paolocci F."/>
            <person name="Nowrousian M."/>
            <person name="Ottonello S."/>
            <person name="Baldrian P."/>
            <person name="Spatafora J.W."/>
            <person name="Henrissat B."/>
            <person name="Nagy L.G."/>
            <person name="Aury J.M."/>
            <person name="Wincker P."/>
            <person name="Grigoriev I.V."/>
            <person name="Bonfante P."/>
            <person name="Martin F.M."/>
        </authorList>
    </citation>
    <scope>NUCLEOTIDE SEQUENCE [LARGE SCALE GENOMIC DNA]</scope>
    <source>
        <strain evidence="8 9">ATCC MYA-4762</strain>
    </source>
</reference>
<gene>
    <name evidence="8" type="ORF">L211DRAFT_856726</name>
</gene>
<dbReference type="Gene3D" id="3.30.70.600">
    <property type="entry name" value="Ribosomal protein S10 domain"/>
    <property type="match status" value="1"/>
</dbReference>
<protein>
    <recommendedName>
        <fullName evidence="4">Small ribosomal subunit protein uS10m</fullName>
    </recommendedName>
    <alternativeName>
        <fullName evidence="5">37S ribosomal protein S10, mitochondrial</fullName>
    </alternativeName>
    <alternativeName>
        <fullName evidence="6">Mitochondrial ribosomal small subunit protein 10</fullName>
    </alternativeName>
</protein>
<evidence type="ECO:0000256" key="5">
    <source>
        <dbReference type="ARBA" id="ARBA00042916"/>
    </source>
</evidence>
<dbReference type="InterPro" id="IPR001848">
    <property type="entry name" value="Ribosomal_uS10"/>
</dbReference>
<dbReference type="GO" id="GO:0006412">
    <property type="term" value="P:translation"/>
    <property type="evidence" value="ECO:0007669"/>
    <property type="project" value="InterPro"/>
</dbReference>
<dbReference type="SMART" id="SM01403">
    <property type="entry name" value="Ribosomal_S10"/>
    <property type="match status" value="1"/>
</dbReference>
<dbReference type="GO" id="GO:1990904">
    <property type="term" value="C:ribonucleoprotein complex"/>
    <property type="evidence" value="ECO:0007669"/>
    <property type="project" value="UniProtKB-KW"/>
</dbReference>
<sequence>MRAQQSAPTTTEETAEPPTAARLPLSVQAIYYKPLHRQPQHGLPVCNLMLRSYSVRQLEAQCDFALRAAYYLNMPATGIVSIPKKIRRWTVPRSNFVHKKSQENYERITRKRLIQIMDTNPEVVELWLAFLKKHAVYGVGMKADVWVFEKVGVGKTMNVSLSNLHDLKRPTWAHFGPRKTVETAAMVKDILESEKYKVPESQAPDTMGTMQRIT</sequence>
<dbReference type="Proteomes" id="UP000267821">
    <property type="component" value="Unassembled WGS sequence"/>
</dbReference>
<dbReference type="STRING" id="1051890.A0A3N4LS33"/>
<organism evidence="8 9">
    <name type="scientific">Terfezia boudieri ATCC MYA-4762</name>
    <dbReference type="NCBI Taxonomy" id="1051890"/>
    <lineage>
        <taxon>Eukaryota</taxon>
        <taxon>Fungi</taxon>
        <taxon>Dikarya</taxon>
        <taxon>Ascomycota</taxon>
        <taxon>Pezizomycotina</taxon>
        <taxon>Pezizomycetes</taxon>
        <taxon>Pezizales</taxon>
        <taxon>Pezizaceae</taxon>
        <taxon>Terfezia</taxon>
    </lineage>
</organism>
<evidence type="ECO:0000256" key="1">
    <source>
        <dbReference type="ARBA" id="ARBA00007102"/>
    </source>
</evidence>
<dbReference type="SUPFAM" id="SSF54999">
    <property type="entry name" value="Ribosomal protein S10"/>
    <property type="match status" value="1"/>
</dbReference>
<dbReference type="GO" id="GO:0003735">
    <property type="term" value="F:structural constituent of ribosome"/>
    <property type="evidence" value="ECO:0007669"/>
    <property type="project" value="InterPro"/>
</dbReference>
<dbReference type="InterPro" id="IPR027486">
    <property type="entry name" value="Ribosomal_uS10_dom"/>
</dbReference>
<dbReference type="HAMAP" id="MF_00508">
    <property type="entry name" value="Ribosomal_uS10"/>
    <property type="match status" value="1"/>
</dbReference>
<dbReference type="InterPro" id="IPR036838">
    <property type="entry name" value="Ribosomal_uS10_dom_sf"/>
</dbReference>
<evidence type="ECO:0000259" key="7">
    <source>
        <dbReference type="SMART" id="SM01403"/>
    </source>
</evidence>
<dbReference type="InParanoid" id="A0A3N4LS33"/>
<keyword evidence="2 8" id="KW-0689">Ribosomal protein</keyword>
<dbReference type="GO" id="GO:0005840">
    <property type="term" value="C:ribosome"/>
    <property type="evidence" value="ECO:0007669"/>
    <property type="project" value="UniProtKB-KW"/>
</dbReference>
<dbReference type="PANTHER" id="PTHR11700">
    <property type="entry name" value="30S RIBOSOMAL PROTEIN S10 FAMILY MEMBER"/>
    <property type="match status" value="1"/>
</dbReference>
<evidence type="ECO:0000256" key="6">
    <source>
        <dbReference type="ARBA" id="ARBA00078476"/>
    </source>
</evidence>
<proteinExistence type="inferred from homology"/>
<evidence type="ECO:0000256" key="4">
    <source>
        <dbReference type="ARBA" id="ARBA00035261"/>
    </source>
</evidence>
<feature type="domain" description="Small ribosomal subunit protein uS10" evidence="7">
    <location>
        <begin position="47"/>
        <end position="144"/>
    </location>
</feature>
<dbReference type="OrthoDB" id="366214at2759"/>
<evidence type="ECO:0000313" key="9">
    <source>
        <dbReference type="Proteomes" id="UP000267821"/>
    </source>
</evidence>
<dbReference type="FunFam" id="3.30.70.600:FF:000003">
    <property type="entry name" value="30S ribosomal protein S10"/>
    <property type="match status" value="1"/>
</dbReference>
<evidence type="ECO:0000313" key="8">
    <source>
        <dbReference type="EMBL" id="RPB25676.1"/>
    </source>
</evidence>
<dbReference type="Pfam" id="PF00338">
    <property type="entry name" value="Ribosomal_S10"/>
    <property type="match status" value="1"/>
</dbReference>
<name>A0A3N4LS33_9PEZI</name>
<dbReference type="AlphaFoldDB" id="A0A3N4LS33"/>
<accession>A0A3N4LS33</accession>
<dbReference type="FunCoup" id="A0A3N4LS33">
    <property type="interactions" value="240"/>
</dbReference>